<dbReference type="GO" id="GO:0015267">
    <property type="term" value="F:channel activity"/>
    <property type="evidence" value="ECO:0007669"/>
    <property type="project" value="InterPro"/>
</dbReference>
<dbReference type="PRINTS" id="PR00783">
    <property type="entry name" value="MINTRINSICP"/>
</dbReference>
<keyword evidence="4 7" id="KW-1133">Transmembrane helix</keyword>
<dbReference type="AlphaFoldDB" id="A0A8I6RSW7"/>
<dbReference type="Proteomes" id="UP000494040">
    <property type="component" value="Unassembled WGS sequence"/>
</dbReference>
<keyword evidence="5 7" id="KW-0472">Membrane</keyword>
<evidence type="ECO:0008006" key="10">
    <source>
        <dbReference type="Google" id="ProtNLM"/>
    </source>
</evidence>
<dbReference type="InterPro" id="IPR034294">
    <property type="entry name" value="Aquaporin_transptr"/>
</dbReference>
<dbReference type="NCBIfam" id="TIGR00861">
    <property type="entry name" value="MIP"/>
    <property type="match status" value="1"/>
</dbReference>
<dbReference type="GO" id="GO:0005886">
    <property type="term" value="C:plasma membrane"/>
    <property type="evidence" value="ECO:0007669"/>
    <property type="project" value="TreeGrafter"/>
</dbReference>
<keyword evidence="3 6" id="KW-0812">Transmembrane</keyword>
<sequence length="297" mass="31182">MSEHYFAKRLWSDLGYNPAQARAFLVRRMPDKESTLKTILGMGEMARARDLGKAVVAEAIGTLFITYFGCMSCLNIQENPGTTDLVLISLAFGFVVAVSVQVLGHVSGANLNPAVTCGLLITGRVTVVRALLYILAQCVGAVAGAAILKGFTPDSFRATLGTTALGKDMTAQQGLGVEFMLGFLLVLTVFGVIDPHKPDCKFTAPLAIGLAVAVGHLSSIDYTGSSMNPARSLGSAVLSGNWDDHWVYWLGPILGGVVAAVLYATLFAASPPSEYAPVAGGQATELKGLDKRNDGNA</sequence>
<dbReference type="OMA" id="KSENAGW"/>
<name>A0A8I6RSW7_CIMLE</name>
<dbReference type="PANTHER" id="PTHR19139">
    <property type="entry name" value="AQUAPORIN TRANSPORTER"/>
    <property type="match status" value="1"/>
</dbReference>
<comment type="similarity">
    <text evidence="2 6">Belongs to the MIP/aquaporin (TC 1.A.8) family.</text>
</comment>
<dbReference type="Gene3D" id="1.20.1080.10">
    <property type="entry name" value="Glycerol uptake facilitator protein"/>
    <property type="match status" value="1"/>
</dbReference>
<dbReference type="EnsemblMetazoa" id="XM_014395456.1">
    <property type="protein sequence ID" value="XP_014250942.1"/>
    <property type="gene ID" value="LOC106667500"/>
</dbReference>
<dbReference type="Pfam" id="PF00230">
    <property type="entry name" value="MIP"/>
    <property type="match status" value="1"/>
</dbReference>
<accession>A0A8I6RSW7</accession>
<evidence type="ECO:0000256" key="1">
    <source>
        <dbReference type="ARBA" id="ARBA00004141"/>
    </source>
</evidence>
<feature type="transmembrane region" description="Helical" evidence="7">
    <location>
        <begin position="55"/>
        <end position="74"/>
    </location>
</feature>
<evidence type="ECO:0000256" key="5">
    <source>
        <dbReference type="ARBA" id="ARBA00023136"/>
    </source>
</evidence>
<feature type="transmembrane region" description="Helical" evidence="7">
    <location>
        <begin position="246"/>
        <end position="269"/>
    </location>
</feature>
<feature type="transmembrane region" description="Helical" evidence="7">
    <location>
        <begin position="171"/>
        <end position="190"/>
    </location>
</feature>
<evidence type="ECO:0000256" key="3">
    <source>
        <dbReference type="ARBA" id="ARBA00022692"/>
    </source>
</evidence>
<organism evidence="8 9">
    <name type="scientific">Cimex lectularius</name>
    <name type="common">Bed bug</name>
    <name type="synonym">Acanthia lectularia</name>
    <dbReference type="NCBI Taxonomy" id="79782"/>
    <lineage>
        <taxon>Eukaryota</taxon>
        <taxon>Metazoa</taxon>
        <taxon>Ecdysozoa</taxon>
        <taxon>Arthropoda</taxon>
        <taxon>Hexapoda</taxon>
        <taxon>Insecta</taxon>
        <taxon>Pterygota</taxon>
        <taxon>Neoptera</taxon>
        <taxon>Paraneoptera</taxon>
        <taxon>Hemiptera</taxon>
        <taxon>Heteroptera</taxon>
        <taxon>Panheteroptera</taxon>
        <taxon>Cimicomorpha</taxon>
        <taxon>Cimicidae</taxon>
        <taxon>Cimex</taxon>
    </lineage>
</organism>
<dbReference type="OrthoDB" id="3222at2759"/>
<comment type="subcellular location">
    <subcellularLocation>
        <location evidence="1">Membrane</location>
        <topology evidence="1">Multi-pass membrane protein</topology>
    </subcellularLocation>
</comment>
<keyword evidence="9" id="KW-1185">Reference proteome</keyword>
<dbReference type="SUPFAM" id="SSF81338">
    <property type="entry name" value="Aquaporin-like"/>
    <property type="match status" value="1"/>
</dbReference>
<evidence type="ECO:0000256" key="4">
    <source>
        <dbReference type="ARBA" id="ARBA00022989"/>
    </source>
</evidence>
<feature type="transmembrane region" description="Helical" evidence="7">
    <location>
        <begin position="86"/>
        <end position="109"/>
    </location>
</feature>
<dbReference type="InterPro" id="IPR000425">
    <property type="entry name" value="MIP"/>
</dbReference>
<evidence type="ECO:0000313" key="8">
    <source>
        <dbReference type="EnsemblMetazoa" id="XP_014250942.1"/>
    </source>
</evidence>
<dbReference type="PANTHER" id="PTHR19139:SF199">
    <property type="entry name" value="MIP17260P"/>
    <property type="match status" value="1"/>
</dbReference>
<evidence type="ECO:0000313" key="9">
    <source>
        <dbReference type="Proteomes" id="UP000494040"/>
    </source>
</evidence>
<reference evidence="8" key="1">
    <citation type="submission" date="2022-01" db="UniProtKB">
        <authorList>
            <consortium name="EnsemblMetazoa"/>
        </authorList>
    </citation>
    <scope>IDENTIFICATION</scope>
</reference>
<dbReference type="FunFam" id="1.20.1080.10:FF:000023">
    <property type="entry name" value="Prip, isoform A"/>
    <property type="match status" value="1"/>
</dbReference>
<dbReference type="InterPro" id="IPR023271">
    <property type="entry name" value="Aquaporin-like"/>
</dbReference>
<gene>
    <name evidence="8" type="primary">106667500</name>
</gene>
<evidence type="ECO:0000256" key="7">
    <source>
        <dbReference type="SAM" id="Phobius"/>
    </source>
</evidence>
<feature type="transmembrane region" description="Helical" evidence="7">
    <location>
        <begin position="130"/>
        <end position="151"/>
    </location>
</feature>
<protein>
    <recommendedName>
        <fullName evidence="10">Aquaporin</fullName>
    </recommendedName>
</protein>
<proteinExistence type="inferred from homology"/>
<keyword evidence="6" id="KW-0813">Transport</keyword>
<dbReference type="CDD" id="cd00333">
    <property type="entry name" value="MIP"/>
    <property type="match status" value="1"/>
</dbReference>
<evidence type="ECO:0000256" key="6">
    <source>
        <dbReference type="RuleBase" id="RU000477"/>
    </source>
</evidence>
<feature type="transmembrane region" description="Helical" evidence="7">
    <location>
        <begin position="202"/>
        <end position="220"/>
    </location>
</feature>
<evidence type="ECO:0000256" key="2">
    <source>
        <dbReference type="ARBA" id="ARBA00006175"/>
    </source>
</evidence>
<dbReference type="KEGG" id="clec:106667500"/>